<evidence type="ECO:0000313" key="2">
    <source>
        <dbReference type="EMBL" id="RLE12375.1"/>
    </source>
</evidence>
<dbReference type="AlphaFoldDB" id="A0A497E3J4"/>
<protein>
    <recommendedName>
        <fullName evidence="5">Transposase</fullName>
    </recommendedName>
</protein>
<evidence type="ECO:0000313" key="1">
    <source>
        <dbReference type="EMBL" id="RLE09000.1"/>
    </source>
</evidence>
<gene>
    <name evidence="1" type="ORF">DRJ00_05335</name>
    <name evidence="2" type="ORF">DRJ04_06330</name>
</gene>
<dbReference type="EMBL" id="QMQA01000170">
    <property type="protein sequence ID" value="RLE12375.1"/>
    <property type="molecule type" value="Genomic_DNA"/>
</dbReference>
<proteinExistence type="predicted"/>
<evidence type="ECO:0000313" key="4">
    <source>
        <dbReference type="Proteomes" id="UP000280417"/>
    </source>
</evidence>
<name>A0A497E3J4_UNCAE</name>
<evidence type="ECO:0000313" key="3">
    <source>
        <dbReference type="Proteomes" id="UP000279422"/>
    </source>
</evidence>
<dbReference type="EMBL" id="QMPZ01000070">
    <property type="protein sequence ID" value="RLE09000.1"/>
    <property type="molecule type" value="Genomic_DNA"/>
</dbReference>
<dbReference type="Proteomes" id="UP000279422">
    <property type="component" value="Unassembled WGS sequence"/>
</dbReference>
<dbReference type="Proteomes" id="UP000280417">
    <property type="component" value="Unassembled WGS sequence"/>
</dbReference>
<evidence type="ECO:0008006" key="5">
    <source>
        <dbReference type="Google" id="ProtNLM"/>
    </source>
</evidence>
<sequence>MFKAVNLYFNAEASYRAVSRQLHVRPYQLFLWINKFSDNCKSFEEVARELSPQYTGYFLADGTTISIQGEKYQFLLTADVESQGIPPCCPLQNRGLRKLEDGS</sequence>
<comment type="caution">
    <text evidence="1">The sequence shown here is derived from an EMBL/GenBank/DDBJ whole genome shotgun (WGS) entry which is preliminary data.</text>
</comment>
<reference evidence="3 4" key="1">
    <citation type="submission" date="2018-06" db="EMBL/GenBank/DDBJ databases">
        <title>Extensive metabolic versatility and redundancy in microbially diverse, dynamic hydrothermal sediments.</title>
        <authorList>
            <person name="Dombrowski N."/>
            <person name="Teske A."/>
            <person name="Baker B.J."/>
        </authorList>
    </citation>
    <scope>NUCLEOTIDE SEQUENCE [LARGE SCALE GENOMIC DNA]</scope>
    <source>
        <strain evidence="2">B3_G15</strain>
        <strain evidence="1">B47_G16</strain>
    </source>
</reference>
<organism evidence="1 3">
    <name type="scientific">Aerophobetes bacterium</name>
    <dbReference type="NCBI Taxonomy" id="2030807"/>
    <lineage>
        <taxon>Bacteria</taxon>
        <taxon>Candidatus Aerophobota</taxon>
    </lineage>
</organism>
<accession>A0A497E3J4</accession>